<dbReference type="Proteomes" id="UP000275078">
    <property type="component" value="Unassembled WGS sequence"/>
</dbReference>
<evidence type="ECO:0000313" key="1">
    <source>
        <dbReference type="EMBL" id="RPA82169.1"/>
    </source>
</evidence>
<proteinExistence type="predicted"/>
<organism evidence="1 2">
    <name type="scientific">Ascobolus immersus RN42</name>
    <dbReference type="NCBI Taxonomy" id="1160509"/>
    <lineage>
        <taxon>Eukaryota</taxon>
        <taxon>Fungi</taxon>
        <taxon>Dikarya</taxon>
        <taxon>Ascomycota</taxon>
        <taxon>Pezizomycotina</taxon>
        <taxon>Pezizomycetes</taxon>
        <taxon>Pezizales</taxon>
        <taxon>Ascobolaceae</taxon>
        <taxon>Ascobolus</taxon>
    </lineage>
</organism>
<name>A0A3N4I7X2_ASCIM</name>
<reference evidence="1 2" key="1">
    <citation type="journal article" date="2018" name="Nat. Ecol. Evol.">
        <title>Pezizomycetes genomes reveal the molecular basis of ectomycorrhizal truffle lifestyle.</title>
        <authorList>
            <person name="Murat C."/>
            <person name="Payen T."/>
            <person name="Noel B."/>
            <person name="Kuo A."/>
            <person name="Morin E."/>
            <person name="Chen J."/>
            <person name="Kohler A."/>
            <person name="Krizsan K."/>
            <person name="Balestrini R."/>
            <person name="Da Silva C."/>
            <person name="Montanini B."/>
            <person name="Hainaut M."/>
            <person name="Levati E."/>
            <person name="Barry K.W."/>
            <person name="Belfiori B."/>
            <person name="Cichocki N."/>
            <person name="Clum A."/>
            <person name="Dockter R.B."/>
            <person name="Fauchery L."/>
            <person name="Guy J."/>
            <person name="Iotti M."/>
            <person name="Le Tacon F."/>
            <person name="Lindquist E.A."/>
            <person name="Lipzen A."/>
            <person name="Malagnac F."/>
            <person name="Mello A."/>
            <person name="Molinier V."/>
            <person name="Miyauchi S."/>
            <person name="Poulain J."/>
            <person name="Riccioni C."/>
            <person name="Rubini A."/>
            <person name="Sitrit Y."/>
            <person name="Splivallo R."/>
            <person name="Traeger S."/>
            <person name="Wang M."/>
            <person name="Zifcakova L."/>
            <person name="Wipf D."/>
            <person name="Zambonelli A."/>
            <person name="Paolocci F."/>
            <person name="Nowrousian M."/>
            <person name="Ottonello S."/>
            <person name="Baldrian P."/>
            <person name="Spatafora J.W."/>
            <person name="Henrissat B."/>
            <person name="Nagy L.G."/>
            <person name="Aury J.M."/>
            <person name="Wincker P."/>
            <person name="Grigoriev I.V."/>
            <person name="Bonfante P."/>
            <person name="Martin F.M."/>
        </authorList>
    </citation>
    <scope>NUCLEOTIDE SEQUENCE [LARGE SCALE GENOMIC DNA]</scope>
    <source>
        <strain evidence="1 2">RN42</strain>
    </source>
</reference>
<keyword evidence="2" id="KW-1185">Reference proteome</keyword>
<evidence type="ECO:0000313" key="2">
    <source>
        <dbReference type="Proteomes" id="UP000275078"/>
    </source>
</evidence>
<dbReference type="EMBL" id="ML119673">
    <property type="protein sequence ID" value="RPA82169.1"/>
    <property type="molecule type" value="Genomic_DNA"/>
</dbReference>
<protein>
    <submittedName>
        <fullName evidence="1">Uncharacterized protein</fullName>
    </submittedName>
</protein>
<gene>
    <name evidence="1" type="ORF">BJ508DRAFT_92612</name>
</gene>
<dbReference type="AlphaFoldDB" id="A0A3N4I7X2"/>
<accession>A0A3N4I7X2</accession>
<sequence>MSNDTLAGLLPALRTISHYSMAYPNHPEKVDTVHLGSMDIEKAVGIVAGMMNLFLSLSKSPFFQIVLKAFFAQAVSRAPVPFTSPEYRFSQFKMAAGKFGFYFEGIKSLHNFFVGWTREGLALQVRVQLLYSSKVAIKPHPFSGTAWFDVLRNSYKAQSEEGIDYEIDRHSFEVKLQGVNDDLTLNRFKAKLVNQDVPIHCELLLTDFLKRVKGVNGGTVGGSKDHCACCGTVLNRRNAAGDAWRTWMMHGKIYSCALPKDEDDSKAVDNLLDKCVWKILDNILKKSESPDCTFNNVSVCTEPEGAQEYLNAIYREKKIDWDNPR</sequence>